<dbReference type="PANTHER" id="PTHR10543:SF89">
    <property type="entry name" value="CAROTENOID 9,10(9',10')-CLEAVAGE DIOXYGENASE 1"/>
    <property type="match status" value="1"/>
</dbReference>
<keyword evidence="4 5" id="KW-0408">Iron</keyword>
<evidence type="ECO:0000256" key="4">
    <source>
        <dbReference type="ARBA" id="ARBA00023004"/>
    </source>
</evidence>
<protein>
    <submittedName>
        <fullName evidence="6">Lignostilbene-alpha</fullName>
    </submittedName>
</protein>
<evidence type="ECO:0000256" key="2">
    <source>
        <dbReference type="ARBA" id="ARBA00022723"/>
    </source>
</evidence>
<evidence type="ECO:0000256" key="5">
    <source>
        <dbReference type="PIRSR" id="PIRSR604294-1"/>
    </source>
</evidence>
<gene>
    <name evidence="6" type="ORF">LT85_1565</name>
</gene>
<keyword evidence="2 5" id="KW-0479">Metal-binding</keyword>
<evidence type="ECO:0000313" key="6">
    <source>
        <dbReference type="EMBL" id="AIY40723.1"/>
    </source>
</evidence>
<accession>A0A0A1F7M8</accession>
<feature type="binding site" evidence="5">
    <location>
        <position position="150"/>
    </location>
    <ligand>
        <name>Fe cation</name>
        <dbReference type="ChEBI" id="CHEBI:24875"/>
        <note>catalytic</note>
    </ligand>
</feature>
<sequence length="237" mass="25591">MAAIDLNVGATAPVTDEVDLVDLAVTGTVPQDLNGILLRNGPNPLSGRFDGNDVLSWWPEAAMLHAISFQDGRATGYCNRWLRTQRWAHAHNPDAVPSLLDTNPNVNVLYHAGEILALSEGGAPLAVTAKLETLGTTRRHLGQADGMTAHPKVDPRTGELMLFRADWKKPWLRYGVTDANGVQSVDIEIELASPSMMHDMAITATRSILTLHLTSRCYPTAIACPYAGMTSARRGSA</sequence>
<evidence type="ECO:0000256" key="3">
    <source>
        <dbReference type="ARBA" id="ARBA00023002"/>
    </source>
</evidence>
<dbReference type="KEGG" id="care:LT85_1565"/>
<dbReference type="HOGENOM" id="CLU_1169073_0_0_4"/>
<dbReference type="Pfam" id="PF03055">
    <property type="entry name" value="RPE65"/>
    <property type="match status" value="1"/>
</dbReference>
<dbReference type="InterPro" id="IPR004294">
    <property type="entry name" value="Carotenoid_Oase"/>
</dbReference>
<dbReference type="EMBL" id="CP009962">
    <property type="protein sequence ID" value="AIY40723.1"/>
    <property type="molecule type" value="Genomic_DNA"/>
</dbReference>
<dbReference type="Proteomes" id="UP000030302">
    <property type="component" value="Chromosome"/>
</dbReference>
<dbReference type="STRING" id="279058.LT85_1565"/>
<name>A0A0A1F7M8_9BURK</name>
<dbReference type="GO" id="GO:0016121">
    <property type="term" value="P:carotene catabolic process"/>
    <property type="evidence" value="ECO:0007669"/>
    <property type="project" value="TreeGrafter"/>
</dbReference>
<keyword evidence="7" id="KW-1185">Reference proteome</keyword>
<evidence type="ECO:0000256" key="1">
    <source>
        <dbReference type="ARBA" id="ARBA00006787"/>
    </source>
</evidence>
<dbReference type="PANTHER" id="PTHR10543">
    <property type="entry name" value="BETA-CAROTENE DIOXYGENASE"/>
    <property type="match status" value="1"/>
</dbReference>
<proteinExistence type="inferred from homology"/>
<evidence type="ECO:0000313" key="7">
    <source>
        <dbReference type="Proteomes" id="UP000030302"/>
    </source>
</evidence>
<keyword evidence="3" id="KW-0560">Oxidoreductase</keyword>
<dbReference type="GO" id="GO:0010436">
    <property type="term" value="F:carotenoid dioxygenase activity"/>
    <property type="evidence" value="ECO:0007669"/>
    <property type="project" value="TreeGrafter"/>
</dbReference>
<dbReference type="AlphaFoldDB" id="A0A0A1F7M8"/>
<dbReference type="GO" id="GO:0046872">
    <property type="term" value="F:metal ion binding"/>
    <property type="evidence" value="ECO:0007669"/>
    <property type="project" value="UniProtKB-KW"/>
</dbReference>
<reference evidence="7" key="1">
    <citation type="journal article" date="2014" name="Soil Biol. Biochem.">
        <title>Structure and function of bacterial communities in ageing soils: Insights from the Mendocino ecological staircase.</title>
        <authorList>
            <person name="Uroz S."/>
            <person name="Tech J.J."/>
            <person name="Sawaya N.A."/>
            <person name="Frey-Klett P."/>
            <person name="Leveau J.H.J."/>
        </authorList>
    </citation>
    <scope>NUCLEOTIDE SEQUENCE [LARGE SCALE GENOMIC DNA]</scope>
    <source>
        <strain evidence="7">Cal35</strain>
    </source>
</reference>
<comment type="similarity">
    <text evidence="1">Belongs to the carotenoid oxygenase family.</text>
</comment>
<comment type="cofactor">
    <cofactor evidence="5">
        <name>Fe(2+)</name>
        <dbReference type="ChEBI" id="CHEBI:29033"/>
    </cofactor>
    <text evidence="5">Binds 1 Fe(2+) ion per subunit.</text>
</comment>
<feature type="binding site" evidence="5">
    <location>
        <position position="198"/>
    </location>
    <ligand>
        <name>Fe cation</name>
        <dbReference type="ChEBI" id="CHEBI:24875"/>
        <note>catalytic</note>
    </ligand>
</feature>
<organism evidence="6 7">
    <name type="scientific">Collimonas arenae</name>
    <dbReference type="NCBI Taxonomy" id="279058"/>
    <lineage>
        <taxon>Bacteria</taxon>
        <taxon>Pseudomonadati</taxon>
        <taxon>Pseudomonadota</taxon>
        <taxon>Betaproteobacteria</taxon>
        <taxon>Burkholderiales</taxon>
        <taxon>Oxalobacteraceae</taxon>
        <taxon>Collimonas</taxon>
    </lineage>
</organism>